<dbReference type="PROSITE" id="PS50111">
    <property type="entry name" value="CHEMOTAXIS_TRANSDUC_2"/>
    <property type="match status" value="1"/>
</dbReference>
<comment type="caution">
    <text evidence="8">The sequence shown here is derived from an EMBL/GenBank/DDBJ whole genome shotgun (WGS) entry which is preliminary data.</text>
</comment>
<keyword evidence="2 4" id="KW-0807">Transducer</keyword>
<dbReference type="PRINTS" id="PR00260">
    <property type="entry name" value="CHEMTRNSDUCR"/>
</dbReference>
<dbReference type="PANTHER" id="PTHR32089">
    <property type="entry name" value="METHYL-ACCEPTING CHEMOTAXIS PROTEIN MCPB"/>
    <property type="match status" value="1"/>
</dbReference>
<feature type="domain" description="Methyl-accepting transducer" evidence="7">
    <location>
        <begin position="285"/>
        <end position="521"/>
    </location>
</feature>
<dbReference type="GO" id="GO:0006935">
    <property type="term" value="P:chemotaxis"/>
    <property type="evidence" value="ECO:0007669"/>
    <property type="project" value="InterPro"/>
</dbReference>
<reference evidence="8 9" key="1">
    <citation type="journal article" date="2012" name="Science">
        <title>Ecological populations of bacteria act as socially cohesive units of antibiotic production and resistance.</title>
        <authorList>
            <person name="Cordero O.X."/>
            <person name="Wildschutte H."/>
            <person name="Kirkup B."/>
            <person name="Proehl S."/>
            <person name="Ngo L."/>
            <person name="Hussain F."/>
            <person name="Le Roux F."/>
            <person name="Mincer T."/>
            <person name="Polz M.F."/>
        </authorList>
    </citation>
    <scope>NUCLEOTIDE SEQUENCE [LARGE SCALE GENOMIC DNA]</scope>
    <source>
        <strain evidence="8 9">FF-454</strain>
    </source>
</reference>
<organism evidence="8 9">
    <name type="scientific">Enterovibrio norvegicus FF-454</name>
    <dbReference type="NCBI Taxonomy" id="1185651"/>
    <lineage>
        <taxon>Bacteria</taxon>
        <taxon>Pseudomonadati</taxon>
        <taxon>Pseudomonadota</taxon>
        <taxon>Gammaproteobacteria</taxon>
        <taxon>Vibrionales</taxon>
        <taxon>Vibrionaceae</taxon>
        <taxon>Enterovibrio</taxon>
    </lineage>
</organism>
<dbReference type="Pfam" id="PF00015">
    <property type="entry name" value="MCPsignal"/>
    <property type="match status" value="1"/>
</dbReference>
<dbReference type="FunFam" id="1.10.287.950:FF:000001">
    <property type="entry name" value="Methyl-accepting chemotaxis sensory transducer"/>
    <property type="match status" value="1"/>
</dbReference>
<dbReference type="GO" id="GO:0007165">
    <property type="term" value="P:signal transduction"/>
    <property type="evidence" value="ECO:0007669"/>
    <property type="project" value="UniProtKB-KW"/>
</dbReference>
<dbReference type="AlphaFoldDB" id="A0A1E5CFY0"/>
<sequence>MSSNVTIKQRLTMFVALVCGIQIIVGAFVFYKLAYIESHVQGVAHRDIPVLASISKATEHQVEQRVHYNKAFRYALEIGLEPKAQANYDKEKAYFYTLGDKVINNFNTIGQFFTEGTVNGTAEEQVAFNSANAKLNDVVALHAKWMAHVEDVFKELEGGHVHEAEMFDAVVGEEAEATTKQVDNLLADVGKFTEVAVLDIEEKAVLLEIAVVSSVIVALLVAIIMSRIILNRIYVGLTKVSNALAIQAAGDFSRSAVIDEPGIIGELQKNMEGTRKSTNAMIAKVADEVGEAVKMLNTAAQAVKRNSDAQSGEIIQVATAVNEMSATAQEISNNAIQTQTATESASQQSSESMRINQESMKQTNSLIESLNLSSVALTELEKNSGNITSVLDVIKGIAEQTNLLALNAAIEAARAGEQGRGFAVVADEVRSLAQRTHDSTSEIETMIAQLSSVTKEAVDTMQKSCEMGDQTLKLSQESSSLLAQAGNATAEVTDMNLLVASAAEQQSGVVEEINVNVNKISEMATQSASEVEMLVEATSRLNQISSDLQASTGKTA</sequence>
<protein>
    <submittedName>
        <fullName evidence="8">Chemotaxis protein</fullName>
    </submittedName>
</protein>
<evidence type="ECO:0000256" key="6">
    <source>
        <dbReference type="SAM" id="Phobius"/>
    </source>
</evidence>
<keyword evidence="9" id="KW-1185">Reference proteome</keyword>
<keyword evidence="6" id="KW-1133">Transmembrane helix</keyword>
<dbReference type="GO" id="GO:0016020">
    <property type="term" value="C:membrane"/>
    <property type="evidence" value="ECO:0007669"/>
    <property type="project" value="UniProtKB-SubCell"/>
</dbReference>
<evidence type="ECO:0000256" key="1">
    <source>
        <dbReference type="ARBA" id="ARBA00004370"/>
    </source>
</evidence>
<evidence type="ECO:0000256" key="5">
    <source>
        <dbReference type="SAM" id="MobiDB-lite"/>
    </source>
</evidence>
<dbReference type="SMART" id="SM00283">
    <property type="entry name" value="MA"/>
    <property type="match status" value="1"/>
</dbReference>
<evidence type="ECO:0000256" key="4">
    <source>
        <dbReference type="PROSITE-ProRule" id="PRU00284"/>
    </source>
</evidence>
<comment type="subcellular location">
    <subcellularLocation>
        <location evidence="1">Membrane</location>
    </subcellularLocation>
</comment>
<name>A0A1E5CFY0_9GAMM</name>
<proteinExistence type="inferred from homology"/>
<evidence type="ECO:0000256" key="3">
    <source>
        <dbReference type="ARBA" id="ARBA00029447"/>
    </source>
</evidence>
<evidence type="ECO:0000259" key="7">
    <source>
        <dbReference type="PROSITE" id="PS50111"/>
    </source>
</evidence>
<dbReference type="InterPro" id="IPR004089">
    <property type="entry name" value="MCPsignal_dom"/>
</dbReference>
<dbReference type="InterPro" id="IPR004090">
    <property type="entry name" value="Chemotax_Me-accpt_rcpt"/>
</dbReference>
<evidence type="ECO:0000256" key="2">
    <source>
        <dbReference type="ARBA" id="ARBA00023224"/>
    </source>
</evidence>
<dbReference type="GO" id="GO:0004888">
    <property type="term" value="F:transmembrane signaling receptor activity"/>
    <property type="evidence" value="ECO:0007669"/>
    <property type="project" value="InterPro"/>
</dbReference>
<evidence type="ECO:0000313" key="9">
    <source>
        <dbReference type="Proteomes" id="UP000095039"/>
    </source>
</evidence>
<comment type="similarity">
    <text evidence="3">Belongs to the methyl-accepting chemotaxis (MCP) protein family.</text>
</comment>
<evidence type="ECO:0000313" key="8">
    <source>
        <dbReference type="EMBL" id="OEE64413.1"/>
    </source>
</evidence>
<feature type="transmembrane region" description="Helical" evidence="6">
    <location>
        <begin position="12"/>
        <end position="31"/>
    </location>
</feature>
<accession>A0A1E5CFY0</accession>
<keyword evidence="6" id="KW-0472">Membrane</keyword>
<keyword evidence="6" id="KW-0812">Transmembrane</keyword>
<dbReference type="RefSeq" id="WP_016961925.1">
    <property type="nucleotide sequence ID" value="NZ_AJWN02000002.1"/>
</dbReference>
<feature type="compositionally biased region" description="Low complexity" evidence="5">
    <location>
        <begin position="337"/>
        <end position="352"/>
    </location>
</feature>
<feature type="transmembrane region" description="Helical" evidence="6">
    <location>
        <begin position="209"/>
        <end position="230"/>
    </location>
</feature>
<dbReference type="EMBL" id="AJWN02000002">
    <property type="protein sequence ID" value="OEE64413.1"/>
    <property type="molecule type" value="Genomic_DNA"/>
</dbReference>
<dbReference type="SUPFAM" id="SSF58104">
    <property type="entry name" value="Methyl-accepting chemotaxis protein (MCP) signaling domain"/>
    <property type="match status" value="1"/>
</dbReference>
<feature type="region of interest" description="Disordered" evidence="5">
    <location>
        <begin position="337"/>
        <end position="360"/>
    </location>
</feature>
<gene>
    <name evidence="8" type="ORF">A1OK_00410</name>
</gene>
<dbReference type="Gene3D" id="1.10.287.950">
    <property type="entry name" value="Methyl-accepting chemotaxis protein"/>
    <property type="match status" value="1"/>
</dbReference>
<dbReference type="Proteomes" id="UP000095039">
    <property type="component" value="Unassembled WGS sequence"/>
</dbReference>
<dbReference type="PANTHER" id="PTHR32089:SF120">
    <property type="entry name" value="METHYL-ACCEPTING CHEMOTAXIS PROTEIN TLPQ"/>
    <property type="match status" value="1"/>
</dbReference>